<feature type="transmembrane region" description="Helical" evidence="1">
    <location>
        <begin position="333"/>
        <end position="355"/>
    </location>
</feature>
<dbReference type="Proteomes" id="UP000703269">
    <property type="component" value="Unassembled WGS sequence"/>
</dbReference>
<keyword evidence="1" id="KW-0812">Transmembrane</keyword>
<feature type="transmembrane region" description="Helical" evidence="1">
    <location>
        <begin position="303"/>
        <end position="321"/>
    </location>
</feature>
<accession>A0A9P3GCG9</accession>
<name>A0A9P3GCG9_9APHY</name>
<gene>
    <name evidence="2" type="ORF">PsYK624_097320</name>
</gene>
<evidence type="ECO:0000256" key="1">
    <source>
        <dbReference type="SAM" id="Phobius"/>
    </source>
</evidence>
<sequence>MSTKITATSFLWSLCALAVVLIFAIPPSSLVLIPTAAEAWKTGWLPDGLPLRRFYTGFVPLDFIFMVYGGVFGAAVDGTDEATHRFCMWFLPQLCTVLLFTYWEAGRAKSGLAAWPTLVCILAQFLTAGVTLPAYFVSHIQTISDIPKHLPPDALTRVRTMLPAIILGYLLPSWFLVFPPAGVSLDTVQKISAAWQPFPFYIYAFWHLFRALDAFVMGPLSADPRANTSVLTWLTRSYYACGLIAAWAHLYVFVPSLFTSEASHSFANVFVPFWMHPYLPISLHTGPLAAYRPSSRLLFQHDWFIMTVAALTFFARSHLLSLKEPRLTGLGGWAARMLLVSLIGGPGAALAWAAVQREERIAASHSKEA</sequence>
<feature type="transmembrane region" description="Helical" evidence="1">
    <location>
        <begin position="198"/>
        <end position="216"/>
    </location>
</feature>
<keyword evidence="3" id="KW-1185">Reference proteome</keyword>
<evidence type="ECO:0000313" key="3">
    <source>
        <dbReference type="Proteomes" id="UP000703269"/>
    </source>
</evidence>
<dbReference type="AlphaFoldDB" id="A0A9P3GCG9"/>
<organism evidence="2 3">
    <name type="scientific">Phanerochaete sordida</name>
    <dbReference type="NCBI Taxonomy" id="48140"/>
    <lineage>
        <taxon>Eukaryota</taxon>
        <taxon>Fungi</taxon>
        <taxon>Dikarya</taxon>
        <taxon>Basidiomycota</taxon>
        <taxon>Agaricomycotina</taxon>
        <taxon>Agaricomycetes</taxon>
        <taxon>Polyporales</taxon>
        <taxon>Phanerochaetaceae</taxon>
        <taxon>Phanerochaete</taxon>
    </lineage>
</organism>
<protein>
    <submittedName>
        <fullName evidence="2">Uncharacterized protein</fullName>
    </submittedName>
</protein>
<feature type="transmembrane region" description="Helical" evidence="1">
    <location>
        <begin position="115"/>
        <end position="137"/>
    </location>
</feature>
<dbReference type="EMBL" id="BPQB01000033">
    <property type="protein sequence ID" value="GJE93573.1"/>
    <property type="molecule type" value="Genomic_DNA"/>
</dbReference>
<keyword evidence="1" id="KW-1133">Transmembrane helix</keyword>
<dbReference type="OrthoDB" id="72269at2759"/>
<feature type="transmembrane region" description="Helical" evidence="1">
    <location>
        <begin position="237"/>
        <end position="258"/>
    </location>
</feature>
<proteinExistence type="predicted"/>
<feature type="transmembrane region" description="Helical" evidence="1">
    <location>
        <begin position="86"/>
        <end position="103"/>
    </location>
</feature>
<feature type="transmembrane region" description="Helical" evidence="1">
    <location>
        <begin position="270"/>
        <end position="291"/>
    </location>
</feature>
<keyword evidence="1" id="KW-0472">Membrane</keyword>
<evidence type="ECO:0000313" key="2">
    <source>
        <dbReference type="EMBL" id="GJE93573.1"/>
    </source>
</evidence>
<comment type="caution">
    <text evidence="2">The sequence shown here is derived from an EMBL/GenBank/DDBJ whole genome shotgun (WGS) entry which is preliminary data.</text>
</comment>
<feature type="transmembrane region" description="Helical" evidence="1">
    <location>
        <begin position="158"/>
        <end position="178"/>
    </location>
</feature>
<feature type="transmembrane region" description="Helical" evidence="1">
    <location>
        <begin position="55"/>
        <end position="74"/>
    </location>
</feature>
<reference evidence="2 3" key="1">
    <citation type="submission" date="2021-08" db="EMBL/GenBank/DDBJ databases">
        <title>Draft Genome Sequence of Phanerochaete sordida strain YK-624.</title>
        <authorList>
            <person name="Mori T."/>
            <person name="Dohra H."/>
            <person name="Suzuki T."/>
            <person name="Kawagishi H."/>
            <person name="Hirai H."/>
        </authorList>
    </citation>
    <scope>NUCLEOTIDE SEQUENCE [LARGE SCALE GENOMIC DNA]</scope>
    <source>
        <strain evidence="2 3">YK-624</strain>
    </source>
</reference>